<name>A0A183UF59_TOXCA</name>
<feature type="region of interest" description="Disordered" evidence="1">
    <location>
        <begin position="141"/>
        <end position="161"/>
    </location>
</feature>
<protein>
    <submittedName>
        <fullName evidence="5">G protein-coupled receptor</fullName>
    </submittedName>
</protein>
<dbReference type="Proteomes" id="UP000050794">
    <property type="component" value="Unassembled WGS sequence"/>
</dbReference>
<evidence type="ECO:0000256" key="2">
    <source>
        <dbReference type="SAM" id="Phobius"/>
    </source>
</evidence>
<evidence type="ECO:0000256" key="1">
    <source>
        <dbReference type="SAM" id="MobiDB-lite"/>
    </source>
</evidence>
<keyword evidence="2" id="KW-0472">Membrane</keyword>
<reference evidence="5" key="1">
    <citation type="submission" date="2016-06" db="UniProtKB">
        <authorList>
            <consortium name="WormBaseParasite"/>
        </authorList>
    </citation>
    <scope>IDENTIFICATION</scope>
</reference>
<dbReference type="AlphaFoldDB" id="A0A183UF59"/>
<dbReference type="InterPro" id="IPR019421">
    <property type="entry name" value="7TM_GPCR_serpentine_rcpt_Srd"/>
</dbReference>
<organism evidence="4 5">
    <name type="scientific">Toxocara canis</name>
    <name type="common">Canine roundworm</name>
    <dbReference type="NCBI Taxonomy" id="6265"/>
    <lineage>
        <taxon>Eukaryota</taxon>
        <taxon>Metazoa</taxon>
        <taxon>Ecdysozoa</taxon>
        <taxon>Nematoda</taxon>
        <taxon>Chromadorea</taxon>
        <taxon>Rhabditida</taxon>
        <taxon>Spirurina</taxon>
        <taxon>Ascaridomorpha</taxon>
        <taxon>Ascaridoidea</taxon>
        <taxon>Toxocaridae</taxon>
        <taxon>Toxocara</taxon>
    </lineage>
</organism>
<reference evidence="3 4" key="2">
    <citation type="submission" date="2018-11" db="EMBL/GenBank/DDBJ databases">
        <authorList>
            <consortium name="Pathogen Informatics"/>
        </authorList>
    </citation>
    <scope>NUCLEOTIDE SEQUENCE [LARGE SCALE GENOMIC DNA]</scope>
</reference>
<keyword evidence="2" id="KW-0812">Transmembrane</keyword>
<evidence type="ECO:0000313" key="4">
    <source>
        <dbReference type="Proteomes" id="UP000050794"/>
    </source>
</evidence>
<dbReference type="WBParaSite" id="TCNE_0000712901-mRNA-1">
    <property type="protein sequence ID" value="TCNE_0000712901-mRNA-1"/>
    <property type="gene ID" value="TCNE_0000712901"/>
</dbReference>
<evidence type="ECO:0000313" key="3">
    <source>
        <dbReference type="EMBL" id="VDM38450.1"/>
    </source>
</evidence>
<dbReference type="EMBL" id="UYWY01019621">
    <property type="protein sequence ID" value="VDM38450.1"/>
    <property type="molecule type" value="Genomic_DNA"/>
</dbReference>
<dbReference type="SUPFAM" id="SSF81321">
    <property type="entry name" value="Family A G protein-coupled receptor-like"/>
    <property type="match status" value="1"/>
</dbReference>
<keyword evidence="4" id="KW-1185">Reference proteome</keyword>
<accession>A0A183UF59</accession>
<dbReference type="Pfam" id="PF10317">
    <property type="entry name" value="7TM_GPCR_Srd"/>
    <property type="match status" value="1"/>
</dbReference>
<feature type="transmembrane region" description="Helical" evidence="2">
    <location>
        <begin position="91"/>
        <end position="112"/>
    </location>
</feature>
<proteinExistence type="predicted"/>
<gene>
    <name evidence="3" type="ORF">TCNE_LOCUS7129</name>
</gene>
<sequence>MDSLENVIARMEPHIRFDTLFIGSNFAHKVHFRPETLVMHRTLMNALCSQMALPMLFFAPIIIHVIVTFFWDPPIFMDYQVYGLIGWQPVFDPLITIYSVIPYRKAAIKFFLQPTVMERRRKIRRSTVCVTKSRNLATELDDGRTARKTKSSSPSEGLARR</sequence>
<keyword evidence="2" id="KW-1133">Transmembrane helix</keyword>
<feature type="transmembrane region" description="Helical" evidence="2">
    <location>
        <begin position="51"/>
        <end position="71"/>
    </location>
</feature>
<evidence type="ECO:0000313" key="5">
    <source>
        <dbReference type="WBParaSite" id="TCNE_0000712901-mRNA-1"/>
    </source>
</evidence>